<dbReference type="PANTHER" id="PTHR40077:SF1">
    <property type="entry name" value="MEMBRANE PROTEIN"/>
    <property type="match status" value="1"/>
</dbReference>
<keyword evidence="3 6" id="KW-0812">Transmembrane</keyword>
<keyword evidence="4 6" id="KW-1133">Transmembrane helix</keyword>
<dbReference type="InterPro" id="IPR023845">
    <property type="entry name" value="DUF3817_TM"/>
</dbReference>
<evidence type="ECO:0000256" key="6">
    <source>
        <dbReference type="SAM" id="Phobius"/>
    </source>
</evidence>
<proteinExistence type="predicted"/>
<evidence type="ECO:0000256" key="1">
    <source>
        <dbReference type="ARBA" id="ARBA00004651"/>
    </source>
</evidence>
<comment type="subcellular location">
    <subcellularLocation>
        <location evidence="1">Cell membrane</location>
        <topology evidence="1">Multi-pass membrane protein</topology>
    </subcellularLocation>
</comment>
<keyword evidence="2" id="KW-1003">Cell membrane</keyword>
<evidence type="ECO:0000313" key="8">
    <source>
        <dbReference type="EMBL" id="GIG54787.1"/>
    </source>
</evidence>
<accession>A0A919Q227</accession>
<feature type="transmembrane region" description="Helical" evidence="6">
    <location>
        <begin position="14"/>
        <end position="34"/>
    </location>
</feature>
<dbReference type="AlphaFoldDB" id="A0A919Q227"/>
<gene>
    <name evidence="8" type="ORF">Dac01nite_15390</name>
</gene>
<dbReference type="Proteomes" id="UP000652354">
    <property type="component" value="Unassembled WGS sequence"/>
</dbReference>
<dbReference type="GO" id="GO:0005886">
    <property type="term" value="C:plasma membrane"/>
    <property type="evidence" value="ECO:0007669"/>
    <property type="project" value="UniProtKB-SubCell"/>
</dbReference>
<reference evidence="8" key="1">
    <citation type="submission" date="2021-01" db="EMBL/GenBank/DDBJ databases">
        <title>Whole genome shotgun sequence of Demequina activiva NBRC 110675.</title>
        <authorList>
            <person name="Komaki H."/>
            <person name="Tamura T."/>
        </authorList>
    </citation>
    <scope>NUCLEOTIDE SEQUENCE</scope>
    <source>
        <strain evidence="8">NBRC 110675</strain>
    </source>
</reference>
<keyword evidence="5 6" id="KW-0472">Membrane</keyword>
<protein>
    <recommendedName>
        <fullName evidence="7">DUF3817 domain-containing protein</fullName>
    </recommendedName>
</protein>
<evidence type="ECO:0000256" key="3">
    <source>
        <dbReference type="ARBA" id="ARBA00022692"/>
    </source>
</evidence>
<evidence type="ECO:0000256" key="2">
    <source>
        <dbReference type="ARBA" id="ARBA00022475"/>
    </source>
</evidence>
<name>A0A919Q227_9MICO</name>
<sequence length="111" mass="11897">MSAPMPGSRLGRSFVAIAIVEAVTWTGLLVGMLLEHVLHVTELGVTVFGPLHGGAFLVYGALALACALRFRWSIGLTLVVLIAAVPPLTTIPMERWLRKRSRLDLSPAPAI</sequence>
<evidence type="ECO:0000256" key="5">
    <source>
        <dbReference type="ARBA" id="ARBA00023136"/>
    </source>
</evidence>
<evidence type="ECO:0000313" key="9">
    <source>
        <dbReference type="Proteomes" id="UP000652354"/>
    </source>
</evidence>
<feature type="transmembrane region" description="Helical" evidence="6">
    <location>
        <begin position="70"/>
        <end position="91"/>
    </location>
</feature>
<organism evidence="8 9">
    <name type="scientific">Demequina activiva</name>
    <dbReference type="NCBI Taxonomy" id="1582364"/>
    <lineage>
        <taxon>Bacteria</taxon>
        <taxon>Bacillati</taxon>
        <taxon>Actinomycetota</taxon>
        <taxon>Actinomycetes</taxon>
        <taxon>Micrococcales</taxon>
        <taxon>Demequinaceae</taxon>
        <taxon>Demequina</taxon>
    </lineage>
</organism>
<evidence type="ECO:0000259" key="7">
    <source>
        <dbReference type="Pfam" id="PF12823"/>
    </source>
</evidence>
<feature type="transmembrane region" description="Helical" evidence="6">
    <location>
        <begin position="43"/>
        <end position="64"/>
    </location>
</feature>
<keyword evidence="9" id="KW-1185">Reference proteome</keyword>
<dbReference type="EMBL" id="BONR01000003">
    <property type="protein sequence ID" value="GIG54787.1"/>
    <property type="molecule type" value="Genomic_DNA"/>
</dbReference>
<dbReference type="RefSeq" id="WP_239066581.1">
    <property type="nucleotide sequence ID" value="NZ_BONR01000003.1"/>
</dbReference>
<evidence type="ECO:0000256" key="4">
    <source>
        <dbReference type="ARBA" id="ARBA00022989"/>
    </source>
</evidence>
<dbReference type="PANTHER" id="PTHR40077">
    <property type="entry name" value="MEMBRANE PROTEIN-RELATED"/>
    <property type="match status" value="1"/>
</dbReference>
<comment type="caution">
    <text evidence="8">The sequence shown here is derived from an EMBL/GenBank/DDBJ whole genome shotgun (WGS) entry which is preliminary data.</text>
</comment>
<dbReference type="Pfam" id="PF12823">
    <property type="entry name" value="DUF3817"/>
    <property type="match status" value="1"/>
</dbReference>
<feature type="domain" description="DUF3817" evidence="7">
    <location>
        <begin position="13"/>
        <end position="99"/>
    </location>
</feature>
<dbReference type="NCBIfam" id="TIGR03954">
    <property type="entry name" value="integ_memb_HG"/>
    <property type="match status" value="1"/>
</dbReference>